<dbReference type="SUPFAM" id="SSF53756">
    <property type="entry name" value="UDP-Glycosyltransferase/glycogen phosphorylase"/>
    <property type="match status" value="1"/>
</dbReference>
<dbReference type="InterPro" id="IPR028098">
    <property type="entry name" value="Glyco_trans_4-like_N"/>
</dbReference>
<name>A0A6B2KT45_9NEIS</name>
<keyword evidence="5" id="KW-1185">Reference proteome</keyword>
<dbReference type="Pfam" id="PF13439">
    <property type="entry name" value="Glyco_transf_4"/>
    <property type="match status" value="1"/>
</dbReference>
<evidence type="ECO:0000256" key="2">
    <source>
        <dbReference type="ARBA" id="ARBA00022679"/>
    </source>
</evidence>
<keyword evidence="1" id="KW-0328">Glycosyltransferase</keyword>
<evidence type="ECO:0000313" key="5">
    <source>
        <dbReference type="Proteomes" id="UP000482578"/>
    </source>
</evidence>
<dbReference type="PANTHER" id="PTHR12526:SF510">
    <property type="entry name" value="D-INOSITOL 3-PHOSPHATE GLYCOSYLTRANSFERASE"/>
    <property type="match status" value="1"/>
</dbReference>
<evidence type="ECO:0000313" key="4">
    <source>
        <dbReference type="EMBL" id="NDV13137.1"/>
    </source>
</evidence>
<dbReference type="CDD" id="cd03794">
    <property type="entry name" value="GT4_WbuB-like"/>
    <property type="match status" value="1"/>
</dbReference>
<comment type="caution">
    <text evidence="4">The sequence shown here is derived from an EMBL/GenBank/DDBJ whole genome shotgun (WGS) entry which is preliminary data.</text>
</comment>
<dbReference type="PANTHER" id="PTHR12526">
    <property type="entry name" value="GLYCOSYLTRANSFERASE"/>
    <property type="match status" value="1"/>
</dbReference>
<accession>A0A6B2KT45</accession>
<feature type="domain" description="Glycosyltransferase subfamily 4-like N-terminal" evidence="3">
    <location>
        <begin position="26"/>
        <end position="193"/>
    </location>
</feature>
<dbReference type="RefSeq" id="WP_163316329.1">
    <property type="nucleotide sequence ID" value="NZ_JAAGAA010000007.1"/>
</dbReference>
<keyword evidence="2 4" id="KW-0808">Transferase</keyword>
<evidence type="ECO:0000259" key="3">
    <source>
        <dbReference type="Pfam" id="PF13439"/>
    </source>
</evidence>
<gene>
    <name evidence="4" type="ORF">GZH52_10085</name>
</gene>
<sequence>MKLLYLTREPCPSLRADLAVLFGKVLPQYGIQSDLVGERDAVLSDVWGGGRIFARPVYSRIRRLAVKFLSLIDAYRLCRQGGYDALQVRDRILGAAAGLMIARLFGLPFYYWLSLPFPEAWIDLGRGRAPSASSRLQRLLWRIRGTLAFWLLYRVVLPRADHVFAQSEAMKAVLAGYGVPAERISAVPMGVDMQPGQPLPEATDDPFYRDKTLLVYLGALERLRHPEVLLEALLMVRAKRPDTVLLLIGDSELACDRAWLAAQISGRGLSDCVRVTGWLAQAEAYRYLRAAAVGLSPVPRSRVFEVSSPTKVAEYLANGLPVVANDQADQAHVLQMTGCGVSVPFDAGAFADAILGLLQDPERRAQMAARAPQAIYALRSYDVLGKRLATVYRALEKRGQLAELFEV</sequence>
<dbReference type="GO" id="GO:0016757">
    <property type="term" value="F:glycosyltransferase activity"/>
    <property type="evidence" value="ECO:0007669"/>
    <property type="project" value="UniProtKB-KW"/>
</dbReference>
<dbReference type="AlphaFoldDB" id="A0A6B2KT45"/>
<reference evidence="4 5" key="1">
    <citation type="submission" date="2020-02" db="EMBL/GenBank/DDBJ databases">
        <authorList>
            <person name="Yang Z."/>
        </authorList>
    </citation>
    <scope>NUCLEOTIDE SEQUENCE [LARGE SCALE GENOMIC DNA]</scope>
    <source>
        <strain evidence="4 5">HX-7-9</strain>
    </source>
</reference>
<dbReference type="Gene3D" id="3.40.50.2000">
    <property type="entry name" value="Glycogen Phosphorylase B"/>
    <property type="match status" value="2"/>
</dbReference>
<dbReference type="EMBL" id="JAAGAA010000007">
    <property type="protein sequence ID" value="NDV13137.1"/>
    <property type="molecule type" value="Genomic_DNA"/>
</dbReference>
<dbReference type="Proteomes" id="UP000482578">
    <property type="component" value="Unassembled WGS sequence"/>
</dbReference>
<proteinExistence type="predicted"/>
<evidence type="ECO:0000256" key="1">
    <source>
        <dbReference type="ARBA" id="ARBA00022676"/>
    </source>
</evidence>
<organism evidence="4 5">
    <name type="scientific">Crenobacter caeni</name>
    <dbReference type="NCBI Taxonomy" id="2705474"/>
    <lineage>
        <taxon>Bacteria</taxon>
        <taxon>Pseudomonadati</taxon>
        <taxon>Pseudomonadota</taxon>
        <taxon>Betaproteobacteria</taxon>
        <taxon>Neisseriales</taxon>
        <taxon>Neisseriaceae</taxon>
        <taxon>Crenobacter</taxon>
    </lineage>
</organism>
<dbReference type="Pfam" id="PF13692">
    <property type="entry name" value="Glyco_trans_1_4"/>
    <property type="match status" value="1"/>
</dbReference>
<protein>
    <submittedName>
        <fullName evidence="4">Glycosyltransferase family 4 protein</fullName>
    </submittedName>
</protein>